<dbReference type="EMBL" id="QXFM01000095">
    <property type="protein sequence ID" value="RIV85531.1"/>
    <property type="molecule type" value="Genomic_DNA"/>
</dbReference>
<organism evidence="4 5">
    <name type="scientific">Aurantiacibacter xanthus</name>
    <dbReference type="NCBI Taxonomy" id="1784712"/>
    <lineage>
        <taxon>Bacteria</taxon>
        <taxon>Pseudomonadati</taxon>
        <taxon>Pseudomonadota</taxon>
        <taxon>Alphaproteobacteria</taxon>
        <taxon>Sphingomonadales</taxon>
        <taxon>Erythrobacteraceae</taxon>
        <taxon>Aurantiacibacter</taxon>
    </lineage>
</organism>
<evidence type="ECO:0000313" key="4">
    <source>
        <dbReference type="EMBL" id="RIV85531.1"/>
    </source>
</evidence>
<keyword evidence="2" id="KW-0503">Monooxygenase</keyword>
<dbReference type="InterPro" id="IPR002938">
    <property type="entry name" value="FAD-bd"/>
</dbReference>
<dbReference type="RefSeq" id="WP_119592940.1">
    <property type="nucleotide sequence ID" value="NZ_QXFM01000095.1"/>
</dbReference>
<dbReference type="AlphaFoldDB" id="A0A3A1P5B2"/>
<accession>A0A3A1P5B2</accession>
<keyword evidence="1" id="KW-0560">Oxidoreductase</keyword>
<dbReference type="PANTHER" id="PTHR13789:SF309">
    <property type="entry name" value="PUTATIVE (AFU_ORTHOLOGUE AFUA_6G14510)-RELATED"/>
    <property type="match status" value="1"/>
</dbReference>
<evidence type="ECO:0000256" key="2">
    <source>
        <dbReference type="ARBA" id="ARBA00023033"/>
    </source>
</evidence>
<dbReference type="NCBIfam" id="NF005313">
    <property type="entry name" value="PRK06847.1"/>
    <property type="match status" value="1"/>
</dbReference>
<reference evidence="4 5" key="1">
    <citation type="submission" date="2018-08" db="EMBL/GenBank/DDBJ databases">
        <title>Erythrobacter zhengii sp.nov., a bacterium isolated from deep-sea sediment.</title>
        <authorList>
            <person name="Fang C."/>
            <person name="Wu Y.-H."/>
            <person name="Sun C."/>
            <person name="Wang H."/>
            <person name="Cheng H."/>
            <person name="Meng F.-X."/>
            <person name="Wang C.-S."/>
            <person name="Xu X.-W."/>
        </authorList>
    </citation>
    <scope>NUCLEOTIDE SEQUENCE [LARGE SCALE GENOMIC DNA]</scope>
    <source>
        <strain evidence="4 5">CCTCC AB 2015396</strain>
    </source>
</reference>
<gene>
    <name evidence="4" type="ORF">D2V17_10475</name>
</gene>
<dbReference type="GO" id="GO:0071949">
    <property type="term" value="F:FAD binding"/>
    <property type="evidence" value="ECO:0007669"/>
    <property type="project" value="InterPro"/>
</dbReference>
<dbReference type="PRINTS" id="PR00420">
    <property type="entry name" value="RNGMNOXGNASE"/>
</dbReference>
<dbReference type="Gene3D" id="3.50.50.60">
    <property type="entry name" value="FAD/NAD(P)-binding domain"/>
    <property type="match status" value="1"/>
</dbReference>
<name>A0A3A1P5B2_9SPHN</name>
<dbReference type="Pfam" id="PF01494">
    <property type="entry name" value="FAD_binding_3"/>
    <property type="match status" value="1"/>
</dbReference>
<feature type="domain" description="FAD-binding" evidence="3">
    <location>
        <begin position="5"/>
        <end position="338"/>
    </location>
</feature>
<evidence type="ECO:0000313" key="5">
    <source>
        <dbReference type="Proteomes" id="UP000265366"/>
    </source>
</evidence>
<dbReference type="PANTHER" id="PTHR13789">
    <property type="entry name" value="MONOOXYGENASE"/>
    <property type="match status" value="1"/>
</dbReference>
<dbReference type="GO" id="GO:0004497">
    <property type="term" value="F:monooxygenase activity"/>
    <property type="evidence" value="ECO:0007669"/>
    <property type="project" value="UniProtKB-KW"/>
</dbReference>
<evidence type="ECO:0000256" key="1">
    <source>
        <dbReference type="ARBA" id="ARBA00023002"/>
    </source>
</evidence>
<keyword evidence="5" id="KW-1185">Reference proteome</keyword>
<dbReference type="InterPro" id="IPR036188">
    <property type="entry name" value="FAD/NAD-bd_sf"/>
</dbReference>
<protein>
    <submittedName>
        <fullName evidence="4">FAD-binding protein</fullName>
    </submittedName>
</protein>
<dbReference type="SUPFAM" id="SSF51905">
    <property type="entry name" value="FAD/NAD(P)-binding domain"/>
    <property type="match status" value="1"/>
</dbReference>
<proteinExistence type="predicted"/>
<sequence>MQNLTILIIGGGIGGMTAAIALGREGHTVTVIEKDPEWAVYGVGIIQQGNVLRAMHQLGLLDAYMEASVGFDFVAIHAPDGTQVAKVPSPRLVEGYPANVGIGRPALHKVLSERTLASGAEVRLGVNASEIIDDGEGVTVRFSDGSEGRYDIVVGADGVYSDTRQKVLPEAEKPEFTGQAVWRYNLPRPADLDSLHVYNGPTGVGLVPMSADLMYMYVTTPEPGNPWYDKEGLAQTMRGKLANTSPQIRELAEQITDDDGVVYRPLEGMLVRGDWSKGCVVLLGDAVHATTPHLGQGAGMAIEDSIVLAEELAKANTPEEAFAAYRERRFERCRYIVESSLAICHGQLGKGPPVDNHKATAEMFEVTAQPI</sequence>
<dbReference type="OrthoDB" id="5499180at2"/>
<dbReference type="Proteomes" id="UP000265366">
    <property type="component" value="Unassembled WGS sequence"/>
</dbReference>
<comment type="caution">
    <text evidence="4">The sequence shown here is derived from an EMBL/GenBank/DDBJ whole genome shotgun (WGS) entry which is preliminary data.</text>
</comment>
<dbReference type="InterPro" id="IPR050493">
    <property type="entry name" value="FAD-dep_Monooxygenase_BioMet"/>
</dbReference>
<evidence type="ECO:0000259" key="3">
    <source>
        <dbReference type="Pfam" id="PF01494"/>
    </source>
</evidence>